<dbReference type="STRING" id="525897.Dbac_1524"/>
<protein>
    <submittedName>
        <fullName evidence="1">Uncharacterized protein</fullName>
    </submittedName>
</protein>
<dbReference type="Proteomes" id="UP000002216">
    <property type="component" value="Chromosome"/>
</dbReference>
<reference evidence="1 2" key="1">
    <citation type="journal article" date="2009" name="Stand. Genomic Sci.">
        <title>Complete genome sequence of Desulfomicrobium baculatum type strain (X).</title>
        <authorList>
            <person name="Copeland A."/>
            <person name="Spring S."/>
            <person name="Goker M."/>
            <person name="Schneider S."/>
            <person name="Lapidus A."/>
            <person name="Del Rio T.G."/>
            <person name="Tice H."/>
            <person name="Cheng J.F."/>
            <person name="Chen F."/>
            <person name="Nolan M."/>
            <person name="Bruce D."/>
            <person name="Goodwin L."/>
            <person name="Pitluck S."/>
            <person name="Ivanova N."/>
            <person name="Mavrommatis K."/>
            <person name="Ovchinnikova G."/>
            <person name="Pati A."/>
            <person name="Chen A."/>
            <person name="Palaniappan K."/>
            <person name="Land M."/>
            <person name="Hauser L."/>
            <person name="Chang Y.J."/>
            <person name="Jeffries C.C."/>
            <person name="Meincke L."/>
            <person name="Sims D."/>
            <person name="Brettin T."/>
            <person name="Detter J.C."/>
            <person name="Han C."/>
            <person name="Chain P."/>
            <person name="Bristow J."/>
            <person name="Eisen J.A."/>
            <person name="Markowitz V."/>
            <person name="Hugenholtz P."/>
            <person name="Kyrpides N.C."/>
            <person name="Klenk H.P."/>
            <person name="Lucas S."/>
        </authorList>
    </citation>
    <scope>NUCLEOTIDE SEQUENCE [LARGE SCALE GENOMIC DNA]</scope>
    <source>
        <strain evidence="2">DSM 4028 / VKM B-1378 / X</strain>
    </source>
</reference>
<keyword evidence="2" id="KW-1185">Reference proteome</keyword>
<dbReference type="HOGENOM" id="CLU_3342889_0_0_7"/>
<dbReference type="AlphaFoldDB" id="C7LTZ4"/>
<sequence length="37" mass="4302">MQLKVGLTFQGMGLITMEIKNLLLRLQYIYNKEKVSS</sequence>
<dbReference type="KEGG" id="dba:Dbac_1524"/>
<evidence type="ECO:0000313" key="1">
    <source>
        <dbReference type="EMBL" id="ACU89617.1"/>
    </source>
</evidence>
<organism evidence="1 2">
    <name type="scientific">Desulfomicrobium baculatum (strain DSM 4028 / VKM B-1378 / X)</name>
    <name type="common">Desulfovibrio baculatus</name>
    <dbReference type="NCBI Taxonomy" id="525897"/>
    <lineage>
        <taxon>Bacteria</taxon>
        <taxon>Pseudomonadati</taxon>
        <taxon>Thermodesulfobacteriota</taxon>
        <taxon>Desulfovibrionia</taxon>
        <taxon>Desulfovibrionales</taxon>
        <taxon>Desulfomicrobiaceae</taxon>
        <taxon>Desulfomicrobium</taxon>
    </lineage>
</organism>
<gene>
    <name evidence="1" type="ordered locus">Dbac_1524</name>
</gene>
<proteinExistence type="predicted"/>
<name>C7LTZ4_DESBD</name>
<accession>C7LTZ4</accession>
<dbReference type="EMBL" id="CP001629">
    <property type="protein sequence ID" value="ACU89617.1"/>
    <property type="molecule type" value="Genomic_DNA"/>
</dbReference>
<evidence type="ECO:0000313" key="2">
    <source>
        <dbReference type="Proteomes" id="UP000002216"/>
    </source>
</evidence>